<organism evidence="1">
    <name type="scientific">Klebsiella pneumoniae</name>
    <dbReference type="NCBI Taxonomy" id="573"/>
    <lineage>
        <taxon>Bacteria</taxon>
        <taxon>Pseudomonadati</taxon>
        <taxon>Pseudomonadota</taxon>
        <taxon>Gammaproteobacteria</taxon>
        <taxon>Enterobacterales</taxon>
        <taxon>Enterobacteriaceae</taxon>
        <taxon>Klebsiella/Raoultella group</taxon>
        <taxon>Klebsiella</taxon>
        <taxon>Klebsiella pneumoniae complex</taxon>
    </lineage>
</organism>
<geneLocation type="plasmid" evidence="1">
    <name>p17-15-vir-like</name>
</geneLocation>
<keyword evidence="1" id="KW-0614">Plasmid</keyword>
<reference evidence="1" key="1">
    <citation type="submission" date="2020-01" db="EMBL/GenBank/DDBJ databases">
        <authorList>
            <person name="Qin S."/>
        </authorList>
    </citation>
    <scope>NUCLEOTIDE SEQUENCE</scope>
    <source>
        <strain evidence="1">CVir17-16-YZ6g</strain>
        <plasmid evidence="1">p17-15-vir-like</plasmid>
    </source>
</reference>
<dbReference type="EMBL" id="MN956836">
    <property type="protein sequence ID" value="QTX14913.1"/>
    <property type="molecule type" value="Genomic_DNA"/>
</dbReference>
<name>A0A8B0SRJ3_KLEPN</name>
<protein>
    <submittedName>
        <fullName evidence="1">Uncharacterized protein</fullName>
    </submittedName>
</protein>
<dbReference type="AlphaFoldDB" id="A0A8B0SRJ3"/>
<sequence>MKKIFFKKFLSAQTTTWLFFACRLSRYLCCSGPINGLIFEVMALEPIISSTWLNILYILFGVHGGATSSA</sequence>
<accession>A0A8B0SRJ3</accession>
<evidence type="ECO:0000313" key="1">
    <source>
        <dbReference type="EMBL" id="QTX14913.1"/>
    </source>
</evidence>
<proteinExistence type="predicted"/>
<dbReference type="PROSITE" id="PS51257">
    <property type="entry name" value="PROKAR_LIPOPROTEIN"/>
    <property type="match status" value="1"/>
</dbReference>